<dbReference type="GO" id="GO:0005576">
    <property type="term" value="C:extracellular region"/>
    <property type="evidence" value="ECO:0007669"/>
    <property type="project" value="UniProtKB-SubCell"/>
</dbReference>
<keyword evidence="11 17" id="KW-0675">Receptor</keyword>
<keyword evidence="16" id="KW-1185">Reference proteome</keyword>
<dbReference type="RefSeq" id="XP_020668472.2">
    <property type="nucleotide sequence ID" value="XM_020812813.2"/>
</dbReference>
<evidence type="ECO:0000256" key="1">
    <source>
        <dbReference type="ARBA" id="ARBA00004609"/>
    </source>
</evidence>
<evidence type="ECO:0000313" key="17">
    <source>
        <dbReference type="RefSeq" id="XP_020668472.2"/>
    </source>
</evidence>
<dbReference type="RefSeq" id="XP_072835669.1">
    <property type="nucleotide sequence ID" value="XM_072979568.1"/>
</dbReference>
<evidence type="ECO:0000256" key="3">
    <source>
        <dbReference type="ARBA" id="ARBA00019778"/>
    </source>
</evidence>
<dbReference type="InterPro" id="IPR016054">
    <property type="entry name" value="LY6_UPA_recep-like"/>
</dbReference>
<dbReference type="OrthoDB" id="5945173at2759"/>
<evidence type="ECO:0000256" key="7">
    <source>
        <dbReference type="ARBA" id="ARBA00022729"/>
    </source>
</evidence>
<sequence>MEFFWISVFLSLTVAHVASLECYSCDGDRDCQETEVCEEHQEQCSTTVMTVLARPKISTFYLKGCDVSGKPNNSIMHLSGTQVVFLAEEHCSNELCNMGAPNVVDILTARGLHRPTLDCYSCSSSDKTCFNATSLMPMRCSRPEERCVDITSFTMLEEFPADEQRIKGCGQLSHCKEPLGFHNLNSFYLIKCCGLTRCNDDTQDYKSNPLPLNGIACYSCEGNATHGCSPNEVSRIHCQGPMNQCLEASGIHGASGQSYVLKGCATPAWCDSPYTSVYKNVGAVHSRCCTGDLCNNQIVDGTLKPSPRSRASHQVEAQRTLLSTAMLLSVAFLLSSGSS</sequence>
<dbReference type="SMART" id="SM00134">
    <property type="entry name" value="LU"/>
    <property type="match status" value="3"/>
</dbReference>
<protein>
    <recommendedName>
        <fullName evidence="3">Urokinase plasminogen activator surface receptor</fullName>
    </recommendedName>
</protein>
<dbReference type="PANTHER" id="PTHR10624:SF6">
    <property type="entry name" value="UROKINASE PLASMINOGEN ACTIVATOR SURFACE RECEPTOR"/>
    <property type="match status" value="1"/>
</dbReference>
<keyword evidence="7 14" id="KW-0732">Signal</keyword>
<dbReference type="GO" id="GO:0098552">
    <property type="term" value="C:side of membrane"/>
    <property type="evidence" value="ECO:0007669"/>
    <property type="project" value="UniProtKB-KW"/>
</dbReference>
<evidence type="ECO:0000256" key="2">
    <source>
        <dbReference type="ARBA" id="ARBA00004613"/>
    </source>
</evidence>
<evidence type="ECO:0000256" key="9">
    <source>
        <dbReference type="ARBA" id="ARBA00023136"/>
    </source>
</evidence>
<feature type="signal peptide" evidence="14">
    <location>
        <begin position="1"/>
        <end position="19"/>
    </location>
</feature>
<dbReference type="PROSITE" id="PS00983">
    <property type="entry name" value="LY6_UPAR"/>
    <property type="match status" value="1"/>
</dbReference>
<gene>
    <name evidence="17 18" type="primary">PLAUR</name>
</gene>
<dbReference type="KEGG" id="pvt:110089626"/>
<evidence type="ECO:0000256" key="8">
    <source>
        <dbReference type="ARBA" id="ARBA00022737"/>
    </source>
</evidence>
<keyword evidence="12" id="KW-0325">Glycoprotein</keyword>
<evidence type="ECO:0000256" key="5">
    <source>
        <dbReference type="ARBA" id="ARBA00022525"/>
    </source>
</evidence>
<keyword evidence="5" id="KW-0964">Secreted</keyword>
<evidence type="ECO:0000256" key="12">
    <source>
        <dbReference type="ARBA" id="ARBA00023180"/>
    </source>
</evidence>
<dbReference type="CDD" id="cd23557">
    <property type="entry name" value="TFP_LU_ECD_uPAR_rpt2"/>
    <property type="match status" value="1"/>
</dbReference>
<evidence type="ECO:0000256" key="4">
    <source>
        <dbReference type="ARBA" id="ARBA00022475"/>
    </source>
</evidence>
<dbReference type="CDD" id="cd23558">
    <property type="entry name" value="TFP_LU_ECD_uPAR_rpt3"/>
    <property type="match status" value="1"/>
</dbReference>
<feature type="domain" description="UPAR/Ly6" evidence="15">
    <location>
        <begin position="20"/>
        <end position="107"/>
    </location>
</feature>
<dbReference type="Gene3D" id="2.10.60.10">
    <property type="entry name" value="CD59"/>
    <property type="match status" value="3"/>
</dbReference>
<evidence type="ECO:0000256" key="13">
    <source>
        <dbReference type="ARBA" id="ARBA00023288"/>
    </source>
</evidence>
<keyword evidence="13" id="KW-0449">Lipoprotein</keyword>
<evidence type="ECO:0000256" key="10">
    <source>
        <dbReference type="ARBA" id="ARBA00023157"/>
    </source>
</evidence>
<organism evidence="16 17">
    <name type="scientific">Pogona vitticeps</name>
    <name type="common">central bearded dragon</name>
    <dbReference type="NCBI Taxonomy" id="103695"/>
    <lineage>
        <taxon>Eukaryota</taxon>
        <taxon>Metazoa</taxon>
        <taxon>Chordata</taxon>
        <taxon>Craniata</taxon>
        <taxon>Vertebrata</taxon>
        <taxon>Euteleostomi</taxon>
        <taxon>Lepidosauria</taxon>
        <taxon>Squamata</taxon>
        <taxon>Bifurcata</taxon>
        <taxon>Unidentata</taxon>
        <taxon>Episquamata</taxon>
        <taxon>Toxicofera</taxon>
        <taxon>Iguania</taxon>
        <taxon>Acrodonta</taxon>
        <taxon>Agamidae</taxon>
        <taxon>Amphibolurinae</taxon>
        <taxon>Pogona</taxon>
    </lineage>
</organism>
<feature type="domain" description="UPAR/Ly6" evidence="15">
    <location>
        <begin position="117"/>
        <end position="212"/>
    </location>
</feature>
<dbReference type="AlphaFoldDB" id="A0A6J0V6I2"/>
<keyword evidence="9" id="KW-0472">Membrane</keyword>
<dbReference type="PANTHER" id="PTHR10624">
    <property type="entry name" value="UROKINASE PLASMINOGEN ACTIVATOR SURFACE RECEPTOR-RELATED"/>
    <property type="match status" value="1"/>
</dbReference>
<evidence type="ECO:0000259" key="15">
    <source>
        <dbReference type="SMART" id="SM00134"/>
    </source>
</evidence>
<dbReference type="SUPFAM" id="SSF57302">
    <property type="entry name" value="Snake toxin-like"/>
    <property type="match status" value="3"/>
</dbReference>
<dbReference type="InterPro" id="IPR018363">
    <property type="entry name" value="CD59_antigen_CS"/>
</dbReference>
<evidence type="ECO:0000256" key="14">
    <source>
        <dbReference type="SAM" id="SignalP"/>
    </source>
</evidence>
<dbReference type="Pfam" id="PF00021">
    <property type="entry name" value="UPAR_LY6"/>
    <property type="match status" value="3"/>
</dbReference>
<dbReference type="Proteomes" id="UP001652642">
    <property type="component" value="Chromosome 9"/>
</dbReference>
<dbReference type="InterPro" id="IPR045860">
    <property type="entry name" value="Snake_toxin-like_sf"/>
</dbReference>
<evidence type="ECO:0000256" key="6">
    <source>
        <dbReference type="ARBA" id="ARBA00022622"/>
    </source>
</evidence>
<dbReference type="CTD" id="5329"/>
<proteinExistence type="predicted"/>
<dbReference type="InParanoid" id="A0A6J0V6I2"/>
<keyword evidence="8" id="KW-0677">Repeat</keyword>
<evidence type="ECO:0000256" key="11">
    <source>
        <dbReference type="ARBA" id="ARBA00023170"/>
    </source>
</evidence>
<reference evidence="17 18" key="1">
    <citation type="submission" date="2025-05" db="UniProtKB">
        <authorList>
            <consortium name="RefSeq"/>
        </authorList>
    </citation>
    <scope>IDENTIFICATION</scope>
</reference>
<dbReference type="GO" id="GO:0005886">
    <property type="term" value="C:plasma membrane"/>
    <property type="evidence" value="ECO:0007669"/>
    <property type="project" value="UniProtKB-SubCell"/>
</dbReference>
<accession>A0A6J0V6I2</accession>
<evidence type="ECO:0000313" key="16">
    <source>
        <dbReference type="Proteomes" id="UP001652642"/>
    </source>
</evidence>
<keyword evidence="4" id="KW-1003">Cell membrane</keyword>
<feature type="domain" description="UPAR/Ly6" evidence="15">
    <location>
        <begin position="215"/>
        <end position="308"/>
    </location>
</feature>
<evidence type="ECO:0000313" key="18">
    <source>
        <dbReference type="RefSeq" id="XP_072835669.1"/>
    </source>
</evidence>
<feature type="chain" id="PRO_5045019210" description="Urokinase plasminogen activator surface receptor" evidence="14">
    <location>
        <begin position="20"/>
        <end position="339"/>
    </location>
</feature>
<name>A0A6J0V6I2_9SAUR</name>
<keyword evidence="10" id="KW-1015">Disulfide bond</keyword>
<comment type="subcellular location">
    <subcellularLocation>
        <location evidence="1">Cell membrane</location>
        <topology evidence="1">Lipid-anchor</topology>
        <topology evidence="1">GPI-anchor</topology>
    </subcellularLocation>
    <subcellularLocation>
        <location evidence="2">Secreted</location>
    </subcellularLocation>
</comment>
<dbReference type="GeneID" id="110089626"/>
<keyword evidence="6" id="KW-0336">GPI-anchor</keyword>
<dbReference type="CDD" id="cd23556">
    <property type="entry name" value="TFP_LU_ECD_uPAR_rpt1"/>
    <property type="match status" value="1"/>
</dbReference>